<name>A0A4Q9DPV6_9BACL</name>
<keyword evidence="1" id="KW-0808">Transferase</keyword>
<dbReference type="Gene3D" id="3.40.1190.20">
    <property type="match status" value="1"/>
</dbReference>
<dbReference type="GO" id="GO:0016301">
    <property type="term" value="F:kinase activity"/>
    <property type="evidence" value="ECO:0007669"/>
    <property type="project" value="UniProtKB-KW"/>
</dbReference>
<sequence>MSGPAEILVAGHISLDLRPELRNGLAALHPGRLVPVGPMFATCGGAVFNTGVALHRLGIRTRLAGKLGQDMFGSVALKLIAEFGEDLADSIIVAADGRTSYSIILDSMVEDRMILHDPGANATFALDDVPLHKLEGVKLLHFGYPPLLRRFYQDGGAQMAALFKKAHSSGVATSLDMALVEPDTEAGLVDWRLYLERVLPEVDVFLPSFEEIFFMLRRERYLEFRRQNLRAVDALIDGCFLGELADELLSYGAAVVGIKLGERGLYVRTASVPGKLSFLAKATGIDAEAWAGRELLAPCYVVPINGTTGAGDATIAGFLAGLLHGESAEEAAISAVAAGACSVSGKDAVSAIPAWSELKRMMQTMERNAGSLTWPGWRMEPGENVWRGPFCRGSF</sequence>
<dbReference type="GO" id="GO:0005829">
    <property type="term" value="C:cytosol"/>
    <property type="evidence" value="ECO:0007669"/>
    <property type="project" value="TreeGrafter"/>
</dbReference>
<dbReference type="InterPro" id="IPR011611">
    <property type="entry name" value="PfkB_dom"/>
</dbReference>
<protein>
    <submittedName>
        <fullName evidence="4">Carbohydrate kinase family protein</fullName>
    </submittedName>
</protein>
<organism evidence="4 5">
    <name type="scientific">Paenibacillus thalictri</name>
    <dbReference type="NCBI Taxonomy" id="2527873"/>
    <lineage>
        <taxon>Bacteria</taxon>
        <taxon>Bacillati</taxon>
        <taxon>Bacillota</taxon>
        <taxon>Bacilli</taxon>
        <taxon>Bacillales</taxon>
        <taxon>Paenibacillaceae</taxon>
        <taxon>Paenibacillus</taxon>
    </lineage>
</organism>
<dbReference type="InterPro" id="IPR029056">
    <property type="entry name" value="Ribokinase-like"/>
</dbReference>
<evidence type="ECO:0000313" key="5">
    <source>
        <dbReference type="Proteomes" id="UP000293142"/>
    </source>
</evidence>
<dbReference type="AlphaFoldDB" id="A0A4Q9DPV6"/>
<gene>
    <name evidence="4" type="ORF">EYB31_20430</name>
</gene>
<dbReference type="PANTHER" id="PTHR10584">
    <property type="entry name" value="SUGAR KINASE"/>
    <property type="match status" value="1"/>
</dbReference>
<keyword evidence="2 4" id="KW-0418">Kinase</keyword>
<evidence type="ECO:0000313" key="4">
    <source>
        <dbReference type="EMBL" id="TBL76358.1"/>
    </source>
</evidence>
<dbReference type="OrthoDB" id="9813569at2"/>
<evidence type="ECO:0000256" key="2">
    <source>
        <dbReference type="ARBA" id="ARBA00022777"/>
    </source>
</evidence>
<dbReference type="RefSeq" id="WP_131015265.1">
    <property type="nucleotide sequence ID" value="NZ_SIRE01000014.1"/>
</dbReference>
<dbReference type="Proteomes" id="UP000293142">
    <property type="component" value="Unassembled WGS sequence"/>
</dbReference>
<dbReference type="EMBL" id="SIRE01000014">
    <property type="protein sequence ID" value="TBL76358.1"/>
    <property type="molecule type" value="Genomic_DNA"/>
</dbReference>
<evidence type="ECO:0000256" key="1">
    <source>
        <dbReference type="ARBA" id="ARBA00022679"/>
    </source>
</evidence>
<accession>A0A4Q9DPV6</accession>
<evidence type="ECO:0000259" key="3">
    <source>
        <dbReference type="Pfam" id="PF00294"/>
    </source>
</evidence>
<proteinExistence type="predicted"/>
<comment type="caution">
    <text evidence="4">The sequence shown here is derived from an EMBL/GenBank/DDBJ whole genome shotgun (WGS) entry which is preliminary data.</text>
</comment>
<feature type="domain" description="Carbohydrate kinase PfkB" evidence="3">
    <location>
        <begin position="40"/>
        <end position="353"/>
    </location>
</feature>
<dbReference type="SUPFAM" id="SSF53613">
    <property type="entry name" value="Ribokinase-like"/>
    <property type="match status" value="1"/>
</dbReference>
<dbReference type="PANTHER" id="PTHR10584:SF166">
    <property type="entry name" value="RIBOKINASE"/>
    <property type="match status" value="1"/>
</dbReference>
<dbReference type="Pfam" id="PF00294">
    <property type="entry name" value="PfkB"/>
    <property type="match status" value="1"/>
</dbReference>
<keyword evidence="5" id="KW-1185">Reference proteome</keyword>
<reference evidence="4 5" key="1">
    <citation type="submission" date="2019-02" db="EMBL/GenBank/DDBJ databases">
        <title>Paenibacillus sp. nov., isolated from surface-sterilized tissue of Thalictrum simplex L.</title>
        <authorList>
            <person name="Tuo L."/>
        </authorList>
    </citation>
    <scope>NUCLEOTIDE SEQUENCE [LARGE SCALE GENOMIC DNA]</scope>
    <source>
        <strain evidence="4 5">N2SHLJ1</strain>
    </source>
</reference>